<evidence type="ECO:0000313" key="5">
    <source>
        <dbReference type="Proteomes" id="UP000027222"/>
    </source>
</evidence>
<dbReference type="PANTHER" id="PTHR10334">
    <property type="entry name" value="CYSTEINE-RICH SECRETORY PROTEIN-RELATED"/>
    <property type="match status" value="1"/>
</dbReference>
<evidence type="ECO:0000259" key="3">
    <source>
        <dbReference type="SMART" id="SM00198"/>
    </source>
</evidence>
<reference evidence="5" key="1">
    <citation type="journal article" date="2014" name="Proc. Natl. Acad. Sci. U.S.A.">
        <title>Extensive sampling of basidiomycete genomes demonstrates inadequacy of the white-rot/brown-rot paradigm for wood decay fungi.</title>
        <authorList>
            <person name="Riley R."/>
            <person name="Salamov A.A."/>
            <person name="Brown D.W."/>
            <person name="Nagy L.G."/>
            <person name="Floudas D."/>
            <person name="Held B.W."/>
            <person name="Levasseur A."/>
            <person name="Lombard V."/>
            <person name="Morin E."/>
            <person name="Otillar R."/>
            <person name="Lindquist E.A."/>
            <person name="Sun H."/>
            <person name="LaButti K.M."/>
            <person name="Schmutz J."/>
            <person name="Jabbour D."/>
            <person name="Luo H."/>
            <person name="Baker S.E."/>
            <person name="Pisabarro A.G."/>
            <person name="Walton J.D."/>
            <person name="Blanchette R.A."/>
            <person name="Henrissat B."/>
            <person name="Martin F."/>
            <person name="Cullen D."/>
            <person name="Hibbett D.S."/>
            <person name="Grigoriev I.V."/>
        </authorList>
    </citation>
    <scope>NUCLEOTIDE SEQUENCE [LARGE SCALE GENOMIC DNA]</scope>
    <source>
        <strain evidence="5">CBS 339.88</strain>
    </source>
</reference>
<keyword evidence="2" id="KW-0732">Signal</keyword>
<dbReference type="HOGENOM" id="CLU_035730_3_3_1"/>
<dbReference type="STRING" id="685588.A0A067TS72"/>
<dbReference type="Pfam" id="PF00188">
    <property type="entry name" value="CAP"/>
    <property type="match status" value="1"/>
</dbReference>
<sequence>MARLSLFISLGLALSSLPSGLAGPACAKKHFQVANCIDICKSKWGWTGAMMGTDRWGSVVKQMDTATKWDAVIAQACGSSAAITPTAASSDPTPVSMSTASPTGNVTPYVVTTGSASSATRSTTSAVSSPSASSSSSRSASATPSALGLIASVRHSSSTPAPVPTPAKDTTPQNNPPANTKPAAPAPAPPKQNPPPPPAGGSGGTSGADIQAYLSGHNTIRSQHGAAPLTWNNNLASKAQQWANGCKFQHSGGSLGPFGENLAAGTGSYGIAQAIKDWTDEVSRYKPSNPTPSHFTQVVWKASTEVGCAVKTCNGIFDASFGPAKYFVCEYSPQGNIIGRFAQNVQV</sequence>
<dbReference type="Proteomes" id="UP000027222">
    <property type="component" value="Unassembled WGS sequence"/>
</dbReference>
<dbReference type="SMART" id="SM00198">
    <property type="entry name" value="SCP"/>
    <property type="match status" value="1"/>
</dbReference>
<dbReference type="SUPFAM" id="SSF55797">
    <property type="entry name" value="PR-1-like"/>
    <property type="match status" value="1"/>
</dbReference>
<dbReference type="AlphaFoldDB" id="A0A067TS72"/>
<feature type="compositionally biased region" description="Low complexity" evidence="1">
    <location>
        <begin position="111"/>
        <end position="141"/>
    </location>
</feature>
<keyword evidence="5" id="KW-1185">Reference proteome</keyword>
<gene>
    <name evidence="4" type="ORF">GALMADRAFT_233836</name>
</gene>
<proteinExistence type="predicted"/>
<dbReference type="PRINTS" id="PR00837">
    <property type="entry name" value="V5TPXLIKE"/>
</dbReference>
<evidence type="ECO:0000313" key="4">
    <source>
        <dbReference type="EMBL" id="KDR85172.1"/>
    </source>
</evidence>
<dbReference type="EMBL" id="KL142367">
    <property type="protein sequence ID" value="KDR85172.1"/>
    <property type="molecule type" value="Genomic_DNA"/>
</dbReference>
<evidence type="ECO:0000256" key="1">
    <source>
        <dbReference type="SAM" id="MobiDB-lite"/>
    </source>
</evidence>
<protein>
    <recommendedName>
        <fullName evidence="3">SCP domain-containing protein</fullName>
    </recommendedName>
</protein>
<feature type="compositionally biased region" description="Polar residues" evidence="1">
    <location>
        <begin position="95"/>
        <end position="106"/>
    </location>
</feature>
<feature type="region of interest" description="Disordered" evidence="1">
    <location>
        <begin position="84"/>
        <end position="141"/>
    </location>
</feature>
<feature type="compositionally biased region" description="Pro residues" evidence="1">
    <location>
        <begin position="184"/>
        <end position="199"/>
    </location>
</feature>
<dbReference type="InterPro" id="IPR014044">
    <property type="entry name" value="CAP_dom"/>
</dbReference>
<name>A0A067TS72_GALM3</name>
<dbReference type="Gene3D" id="3.40.33.10">
    <property type="entry name" value="CAP"/>
    <property type="match status" value="1"/>
</dbReference>
<accession>A0A067TS72</accession>
<organism evidence="4 5">
    <name type="scientific">Galerina marginata (strain CBS 339.88)</name>
    <dbReference type="NCBI Taxonomy" id="685588"/>
    <lineage>
        <taxon>Eukaryota</taxon>
        <taxon>Fungi</taxon>
        <taxon>Dikarya</taxon>
        <taxon>Basidiomycota</taxon>
        <taxon>Agaricomycotina</taxon>
        <taxon>Agaricomycetes</taxon>
        <taxon>Agaricomycetidae</taxon>
        <taxon>Agaricales</taxon>
        <taxon>Agaricineae</taxon>
        <taxon>Strophariaceae</taxon>
        <taxon>Galerina</taxon>
    </lineage>
</organism>
<feature type="compositionally biased region" description="Low complexity" evidence="1">
    <location>
        <begin position="84"/>
        <end position="94"/>
    </location>
</feature>
<dbReference type="InterPro" id="IPR001283">
    <property type="entry name" value="CRISP-related"/>
</dbReference>
<feature type="signal peptide" evidence="2">
    <location>
        <begin position="1"/>
        <end position="22"/>
    </location>
</feature>
<feature type="compositionally biased region" description="Low complexity" evidence="1">
    <location>
        <begin position="171"/>
        <end position="183"/>
    </location>
</feature>
<evidence type="ECO:0000256" key="2">
    <source>
        <dbReference type="SAM" id="SignalP"/>
    </source>
</evidence>
<feature type="domain" description="SCP" evidence="3">
    <location>
        <begin position="208"/>
        <end position="339"/>
    </location>
</feature>
<feature type="chain" id="PRO_5001649502" description="SCP domain-containing protein" evidence="2">
    <location>
        <begin position="23"/>
        <end position="347"/>
    </location>
</feature>
<feature type="region of interest" description="Disordered" evidence="1">
    <location>
        <begin position="155"/>
        <end position="210"/>
    </location>
</feature>
<dbReference type="InterPro" id="IPR035940">
    <property type="entry name" value="CAP_sf"/>
</dbReference>
<dbReference type="OrthoDB" id="337038at2759"/>